<protein>
    <submittedName>
        <fullName evidence="2">Golli protein TP8S.1</fullName>
    </submittedName>
</protein>
<gene>
    <name evidence="2" type="primary">TP8S1</name>
</gene>
<organism evidence="2">
    <name type="scientific">Xenopus laevis</name>
    <name type="common">African clawed frog</name>
    <dbReference type="NCBI Taxonomy" id="8355"/>
    <lineage>
        <taxon>Eukaryota</taxon>
        <taxon>Metazoa</taxon>
        <taxon>Chordata</taxon>
        <taxon>Craniata</taxon>
        <taxon>Vertebrata</taxon>
        <taxon>Euteleostomi</taxon>
        <taxon>Amphibia</taxon>
        <taxon>Batrachia</taxon>
        <taxon>Anura</taxon>
        <taxon>Pipoidea</taxon>
        <taxon>Pipidae</taxon>
        <taxon>Xenopodinae</taxon>
        <taxon>Xenopus</taxon>
        <taxon>Xenopus</taxon>
    </lineage>
</organism>
<evidence type="ECO:0000313" key="2">
    <source>
        <dbReference type="EMBL" id="BAG48302.1"/>
    </source>
</evidence>
<reference evidence="2" key="1">
    <citation type="journal article" date="2010" name="Gene">
        <title>Structure and expression of myelin basic protein gene products in Xenopus laevis.</title>
        <authorList>
            <person name="Nanba R."/>
            <person name="Fujita N."/>
            <person name="Nagata S."/>
        </authorList>
    </citation>
    <scope>NUCLEOTIDE SEQUENCE</scope>
</reference>
<evidence type="ECO:0000256" key="1">
    <source>
        <dbReference type="SAM" id="MobiDB-lite"/>
    </source>
</evidence>
<sequence length="62" mass="7133">MGNTVGKKEHSNDNPTENARDNVEEENTVIQSGEAVQEPDDNDVFAHWRIYSFDECVWITFC</sequence>
<accession>B2ZZ76</accession>
<dbReference type="EMBL" id="AB371429">
    <property type="protein sequence ID" value="BAG48302.1"/>
    <property type="molecule type" value="mRNA"/>
</dbReference>
<feature type="compositionally biased region" description="Basic and acidic residues" evidence="1">
    <location>
        <begin position="1"/>
        <end position="22"/>
    </location>
</feature>
<feature type="region of interest" description="Disordered" evidence="1">
    <location>
        <begin position="1"/>
        <end position="41"/>
    </location>
</feature>
<name>B2ZZ76_XENLA</name>
<proteinExistence type="evidence at transcript level"/>
<dbReference type="AlphaFoldDB" id="B2ZZ76"/>